<gene>
    <name evidence="1" type="ORF">ACIGXA_09610</name>
</gene>
<sequence>MHRHNGFRELDRRESLRLLSLVTIGRVVYTEDALPTILPVHFLLDPDGAVLFQASAASHMARAVQGAVVAFEADHFDEAGHTGWSVVVTGRASVVTNPVKDARLRSSGPRPWLETGDGIFIHVEPELVAGRVVDRNGHVPAEQVELSPADMP</sequence>
<proteinExistence type="predicted"/>
<keyword evidence="2" id="KW-1185">Reference proteome</keyword>
<dbReference type="EC" id="1.-.-.-" evidence="1"/>
<dbReference type="InterPro" id="IPR024747">
    <property type="entry name" value="Pyridox_Oxase-rel"/>
</dbReference>
<protein>
    <submittedName>
        <fullName evidence="1">Pyridoxamine 5'-phosphate oxidase family protein</fullName>
        <ecNumber evidence="1">1.-.-.-</ecNumber>
    </submittedName>
</protein>
<evidence type="ECO:0000313" key="1">
    <source>
        <dbReference type="EMBL" id="MFI9100773.1"/>
    </source>
</evidence>
<organism evidence="1 2">
    <name type="scientific">Streptomyces fildesensis</name>
    <dbReference type="NCBI Taxonomy" id="375757"/>
    <lineage>
        <taxon>Bacteria</taxon>
        <taxon>Bacillati</taxon>
        <taxon>Actinomycetota</taxon>
        <taxon>Actinomycetes</taxon>
        <taxon>Kitasatosporales</taxon>
        <taxon>Streptomycetaceae</taxon>
        <taxon>Streptomyces</taxon>
    </lineage>
</organism>
<dbReference type="GO" id="GO:0016491">
    <property type="term" value="F:oxidoreductase activity"/>
    <property type="evidence" value="ECO:0007669"/>
    <property type="project" value="UniProtKB-KW"/>
</dbReference>
<dbReference type="EMBL" id="JBITYG010000002">
    <property type="protein sequence ID" value="MFI9100773.1"/>
    <property type="molecule type" value="Genomic_DNA"/>
</dbReference>
<dbReference type="Pfam" id="PF12900">
    <property type="entry name" value="Pyridox_ox_2"/>
    <property type="match status" value="1"/>
</dbReference>
<dbReference type="Gene3D" id="2.30.110.10">
    <property type="entry name" value="Electron Transport, Fmn-binding Protein, Chain A"/>
    <property type="match status" value="1"/>
</dbReference>
<reference evidence="1 2" key="1">
    <citation type="submission" date="2024-10" db="EMBL/GenBank/DDBJ databases">
        <title>The Natural Products Discovery Center: Release of the First 8490 Sequenced Strains for Exploring Actinobacteria Biosynthetic Diversity.</title>
        <authorList>
            <person name="Kalkreuter E."/>
            <person name="Kautsar S.A."/>
            <person name="Yang D."/>
            <person name="Bader C.D."/>
            <person name="Teijaro C.N."/>
            <person name="Fluegel L."/>
            <person name="Davis C.M."/>
            <person name="Simpson J.R."/>
            <person name="Lauterbach L."/>
            <person name="Steele A.D."/>
            <person name="Gui C."/>
            <person name="Meng S."/>
            <person name="Li G."/>
            <person name="Viehrig K."/>
            <person name="Ye F."/>
            <person name="Su P."/>
            <person name="Kiefer A.F."/>
            <person name="Nichols A."/>
            <person name="Cepeda A.J."/>
            <person name="Yan W."/>
            <person name="Fan B."/>
            <person name="Jiang Y."/>
            <person name="Adhikari A."/>
            <person name="Zheng C.-J."/>
            <person name="Schuster L."/>
            <person name="Cowan T.M."/>
            <person name="Smanski M.J."/>
            <person name="Chevrette M.G."/>
            <person name="De Carvalho L.P.S."/>
            <person name="Shen B."/>
        </authorList>
    </citation>
    <scope>NUCLEOTIDE SEQUENCE [LARGE SCALE GENOMIC DNA]</scope>
    <source>
        <strain evidence="1 2">NPDC053399</strain>
    </source>
</reference>
<dbReference type="InterPro" id="IPR012349">
    <property type="entry name" value="Split_barrel_FMN-bd"/>
</dbReference>
<accession>A0ABW8C3V9</accession>
<name>A0ABW8C3V9_9ACTN</name>
<dbReference type="SUPFAM" id="SSF50475">
    <property type="entry name" value="FMN-binding split barrel"/>
    <property type="match status" value="1"/>
</dbReference>
<evidence type="ECO:0000313" key="2">
    <source>
        <dbReference type="Proteomes" id="UP001614394"/>
    </source>
</evidence>
<dbReference type="RefSeq" id="WP_399646375.1">
    <property type="nucleotide sequence ID" value="NZ_JBITYG010000002.1"/>
</dbReference>
<keyword evidence="1" id="KW-0560">Oxidoreductase</keyword>
<dbReference type="Proteomes" id="UP001614394">
    <property type="component" value="Unassembled WGS sequence"/>
</dbReference>
<comment type="caution">
    <text evidence="1">The sequence shown here is derived from an EMBL/GenBank/DDBJ whole genome shotgun (WGS) entry which is preliminary data.</text>
</comment>